<keyword evidence="2" id="KW-1185">Reference proteome</keyword>
<name>A0A5E4MB01_9HEMI</name>
<reference evidence="1 2" key="1">
    <citation type="submission" date="2019-08" db="EMBL/GenBank/DDBJ databases">
        <authorList>
            <person name="Alioto T."/>
            <person name="Alioto T."/>
            <person name="Gomez Garrido J."/>
        </authorList>
    </citation>
    <scope>NUCLEOTIDE SEQUENCE [LARGE SCALE GENOMIC DNA]</scope>
</reference>
<sequence length="118" mass="13520">MRTVSGTVKSTSTQWLPILTNILPPTLCRKEALLRKTTKSDKTKRSLLYQMLRNKPNLRLKSRKLPWTTAKELALSNFEGTKEWRENWTSTDVKNSGLVSDPNKGVEGMDLPRCMVRT</sequence>
<evidence type="ECO:0000313" key="2">
    <source>
        <dbReference type="Proteomes" id="UP000325440"/>
    </source>
</evidence>
<protein>
    <submittedName>
        <fullName evidence="1">Uncharacterized protein</fullName>
    </submittedName>
</protein>
<evidence type="ECO:0000313" key="1">
    <source>
        <dbReference type="EMBL" id="VVC29416.1"/>
    </source>
</evidence>
<accession>A0A5E4MB01</accession>
<dbReference type="OrthoDB" id="6577684at2759"/>
<gene>
    <name evidence="1" type="ORF">CINCED_3A012504</name>
</gene>
<organism evidence="1 2">
    <name type="scientific">Cinara cedri</name>
    <dbReference type="NCBI Taxonomy" id="506608"/>
    <lineage>
        <taxon>Eukaryota</taxon>
        <taxon>Metazoa</taxon>
        <taxon>Ecdysozoa</taxon>
        <taxon>Arthropoda</taxon>
        <taxon>Hexapoda</taxon>
        <taxon>Insecta</taxon>
        <taxon>Pterygota</taxon>
        <taxon>Neoptera</taxon>
        <taxon>Paraneoptera</taxon>
        <taxon>Hemiptera</taxon>
        <taxon>Sternorrhyncha</taxon>
        <taxon>Aphidomorpha</taxon>
        <taxon>Aphidoidea</taxon>
        <taxon>Aphididae</taxon>
        <taxon>Lachninae</taxon>
        <taxon>Cinara</taxon>
    </lineage>
</organism>
<proteinExistence type="predicted"/>
<dbReference type="EMBL" id="CABPRJ010000492">
    <property type="protein sequence ID" value="VVC29416.1"/>
    <property type="molecule type" value="Genomic_DNA"/>
</dbReference>
<dbReference type="AlphaFoldDB" id="A0A5E4MB01"/>
<dbReference type="Proteomes" id="UP000325440">
    <property type="component" value="Unassembled WGS sequence"/>
</dbReference>